<dbReference type="AlphaFoldDB" id="A0A0G0QQC4"/>
<evidence type="ECO:0000313" key="1">
    <source>
        <dbReference type="EMBL" id="KKR42338.1"/>
    </source>
</evidence>
<dbReference type="Proteomes" id="UP000034301">
    <property type="component" value="Unassembled WGS sequence"/>
</dbReference>
<gene>
    <name evidence="1" type="ORF">UT78_C0016G0011</name>
</gene>
<proteinExistence type="predicted"/>
<organism evidence="1 2">
    <name type="scientific">Candidatus Nomurabacteria bacterium GW2011_GWF2_40_12</name>
    <dbReference type="NCBI Taxonomy" id="1618776"/>
    <lineage>
        <taxon>Bacteria</taxon>
        <taxon>Candidatus Nomuraibacteriota</taxon>
    </lineage>
</organism>
<accession>A0A0G0QQC4</accession>
<reference evidence="1 2" key="1">
    <citation type="journal article" date="2015" name="Nature">
        <title>rRNA introns, odd ribosomes, and small enigmatic genomes across a large radiation of phyla.</title>
        <authorList>
            <person name="Brown C.T."/>
            <person name="Hug L.A."/>
            <person name="Thomas B.C."/>
            <person name="Sharon I."/>
            <person name="Castelle C.J."/>
            <person name="Singh A."/>
            <person name="Wilkins M.J."/>
            <person name="Williams K.H."/>
            <person name="Banfield J.F."/>
        </authorList>
    </citation>
    <scope>NUCLEOTIDE SEQUENCE [LARGE SCALE GENOMIC DNA]</scope>
</reference>
<dbReference type="EMBL" id="LBYC01000016">
    <property type="protein sequence ID" value="KKR42338.1"/>
    <property type="molecule type" value="Genomic_DNA"/>
</dbReference>
<protein>
    <submittedName>
        <fullName evidence="1">Uncharacterized protein</fullName>
    </submittedName>
</protein>
<name>A0A0G0QQC4_9BACT</name>
<feature type="non-terminal residue" evidence="1">
    <location>
        <position position="31"/>
    </location>
</feature>
<sequence length="31" mass="3066">MEPCQSGLTYLFAKEAGASKPLGGSNPPGSA</sequence>
<comment type="caution">
    <text evidence="1">The sequence shown here is derived from an EMBL/GenBank/DDBJ whole genome shotgun (WGS) entry which is preliminary data.</text>
</comment>
<evidence type="ECO:0000313" key="2">
    <source>
        <dbReference type="Proteomes" id="UP000034301"/>
    </source>
</evidence>